<keyword evidence="10" id="KW-1185">Reference proteome</keyword>
<dbReference type="GO" id="GO:0004519">
    <property type="term" value="F:endonuclease activity"/>
    <property type="evidence" value="ECO:0007669"/>
    <property type="project" value="UniProtKB-KW"/>
</dbReference>
<reference evidence="9" key="1">
    <citation type="journal article" date="2023" name="Science">
        <title>Genome structures resolve the early diversification of teleost fishes.</title>
        <authorList>
            <person name="Parey E."/>
            <person name="Louis A."/>
            <person name="Montfort J."/>
            <person name="Bouchez O."/>
            <person name="Roques C."/>
            <person name="Iampietro C."/>
            <person name="Lluch J."/>
            <person name="Castinel A."/>
            <person name="Donnadieu C."/>
            <person name="Desvignes T."/>
            <person name="Floi Bucao C."/>
            <person name="Jouanno E."/>
            <person name="Wen M."/>
            <person name="Mejri S."/>
            <person name="Dirks R."/>
            <person name="Jansen H."/>
            <person name="Henkel C."/>
            <person name="Chen W.J."/>
            <person name="Zahm M."/>
            <person name="Cabau C."/>
            <person name="Klopp C."/>
            <person name="Thompson A.W."/>
            <person name="Robinson-Rechavi M."/>
            <person name="Braasch I."/>
            <person name="Lecointre G."/>
            <person name="Bobe J."/>
            <person name="Postlethwait J.H."/>
            <person name="Berthelot C."/>
            <person name="Roest Crollius H."/>
            <person name="Guiguen Y."/>
        </authorList>
    </citation>
    <scope>NUCLEOTIDE SEQUENCE</scope>
    <source>
        <strain evidence="9">WJC10195</strain>
    </source>
</reference>
<dbReference type="AlphaFoldDB" id="A0A9Q1G0N0"/>
<dbReference type="GO" id="GO:0003964">
    <property type="term" value="F:RNA-directed DNA polymerase activity"/>
    <property type="evidence" value="ECO:0007669"/>
    <property type="project" value="UniProtKB-KW"/>
</dbReference>
<dbReference type="InterPro" id="IPR050951">
    <property type="entry name" value="Retrovirus_Pol_polyprotein"/>
</dbReference>
<evidence type="ECO:0000256" key="1">
    <source>
        <dbReference type="ARBA" id="ARBA00022679"/>
    </source>
</evidence>
<dbReference type="GO" id="GO:0003676">
    <property type="term" value="F:nucleic acid binding"/>
    <property type="evidence" value="ECO:0007669"/>
    <property type="project" value="InterPro"/>
</dbReference>
<evidence type="ECO:0000313" key="9">
    <source>
        <dbReference type="EMBL" id="KAJ8371210.1"/>
    </source>
</evidence>
<dbReference type="Pfam" id="PF17921">
    <property type="entry name" value="Integrase_H2C2"/>
    <property type="match status" value="1"/>
</dbReference>
<keyword evidence="5" id="KW-0378">Hydrolase</keyword>
<dbReference type="PANTHER" id="PTHR37984">
    <property type="entry name" value="PROTEIN CBG26694"/>
    <property type="match status" value="1"/>
</dbReference>
<evidence type="ECO:0000256" key="3">
    <source>
        <dbReference type="ARBA" id="ARBA00022722"/>
    </source>
</evidence>
<dbReference type="Gene3D" id="3.30.420.10">
    <property type="entry name" value="Ribonuclease H-like superfamily/Ribonuclease H"/>
    <property type="match status" value="1"/>
</dbReference>
<dbReference type="SUPFAM" id="SSF56672">
    <property type="entry name" value="DNA/RNA polymerases"/>
    <property type="match status" value="1"/>
</dbReference>
<dbReference type="InterPro" id="IPR001584">
    <property type="entry name" value="Integrase_cat-core"/>
</dbReference>
<dbReference type="Gene3D" id="1.10.340.70">
    <property type="match status" value="1"/>
</dbReference>
<dbReference type="SUPFAM" id="SSF53098">
    <property type="entry name" value="Ribonuclease H-like"/>
    <property type="match status" value="1"/>
</dbReference>
<dbReference type="InterPro" id="IPR036397">
    <property type="entry name" value="RNaseH_sf"/>
</dbReference>
<dbReference type="PROSITE" id="PS50994">
    <property type="entry name" value="INTEGRASE"/>
    <property type="match status" value="1"/>
</dbReference>
<gene>
    <name evidence="9" type="ORF">SKAU_G00112380</name>
</gene>
<sequence>MAATIPPPAPMKLSGNLSANWEIFRAEYEDYALATGLVDKPEGVQAATLRRVMGAECRHVDKHNLHLSSEGQVDVTVILNPLERYFKPAKNVIYERYVFGCCKQEEGSTSEEMGLMHFTIPEELRVEGLNTVDDSLTMPLTRNTVVRAYHDVFTSPVEAVTGEVHFELDPAVHCTTQFPEVYQRKQHELLEGLEGVEPIADDILVVGCGDSEDEACKDHDAKLVALLHRWRQVKLWLSVKKLQFRVSEVRFHGHILSAAVTVQSDSSQHGMGCCLMQEGQPIAFASRALTLTEQNYAQIEKECLSIVFACQRFHHYLYERDNITAEADHKPLIAIFSKPLLNAPKRLQSMLLALQNYNLRVIYKPGPEMFVSDTLGKAVTSNTHPGSMHAEHTVCSMVDEQLAIEHINMADYLNIRDKRLLQIQHHTDNDRQLQAMKNTILKGWPGNKDETEQAVRLYWPIKEELSVQNGVLFRGQRVVIPKSLRPEMLARVHCSHIGGEACYRQARETIYWPGMQSEIKDFVSKCTTCNEYAIEQQKETLLSHELPTRPWQIVSLDLFQHSGKDFLLLVDHYSDFWEIDVLPDLSAETTIKRCKAQFARYGQPDRVISDNGPQFACTQFRKFAVEWEFEHITSSPRHPKANGKAEAAVKITKNLCKKALREGKDAWKAILQWRNTRTESIDSSPAQRLMSRRLKSALPVAPALLEPQVIADVVDRLRHRKQVSKLIYDRTARDLPELAVGEAVWMKPLPGDRTGIWRRGVCLQKVAPRSYLVEVEGAFYRRNRVDLRMAEPMPSQNPMVGSEGLLSGGSGVQAQSEMTEGERACMFSPPSTPSRIYSSLHAPDPPPWTHLLSHVHPILLLSLVMAVRYGLPTDLTF</sequence>
<dbReference type="CDD" id="cd09274">
    <property type="entry name" value="RNase_HI_RT_Ty3"/>
    <property type="match status" value="1"/>
</dbReference>
<dbReference type="InterPro" id="IPR041588">
    <property type="entry name" value="Integrase_H2C2"/>
</dbReference>
<evidence type="ECO:0000313" key="10">
    <source>
        <dbReference type="Proteomes" id="UP001152622"/>
    </source>
</evidence>
<dbReference type="FunFam" id="3.30.420.10:FF:000063">
    <property type="entry name" value="Retrovirus-related Pol polyprotein from transposon 297-like Protein"/>
    <property type="match status" value="1"/>
</dbReference>
<keyword evidence="1" id="KW-0808">Transferase</keyword>
<dbReference type="PANTHER" id="PTHR37984:SF8">
    <property type="entry name" value="CCHC-TYPE DOMAIN-CONTAINING PROTEIN"/>
    <property type="match status" value="1"/>
</dbReference>
<dbReference type="FunFam" id="1.10.340.70:FF:000003">
    <property type="entry name" value="Protein CBG25708"/>
    <property type="match status" value="1"/>
</dbReference>
<keyword evidence="4" id="KW-0255">Endonuclease</keyword>
<organism evidence="9 10">
    <name type="scientific">Synaphobranchus kaupii</name>
    <name type="common">Kaup's arrowtooth eel</name>
    <dbReference type="NCBI Taxonomy" id="118154"/>
    <lineage>
        <taxon>Eukaryota</taxon>
        <taxon>Metazoa</taxon>
        <taxon>Chordata</taxon>
        <taxon>Craniata</taxon>
        <taxon>Vertebrata</taxon>
        <taxon>Euteleostomi</taxon>
        <taxon>Actinopterygii</taxon>
        <taxon>Neopterygii</taxon>
        <taxon>Teleostei</taxon>
        <taxon>Anguilliformes</taxon>
        <taxon>Synaphobranchidae</taxon>
        <taxon>Synaphobranchus</taxon>
    </lineage>
</organism>
<dbReference type="InterPro" id="IPR012337">
    <property type="entry name" value="RNaseH-like_sf"/>
</dbReference>
<evidence type="ECO:0000256" key="7">
    <source>
        <dbReference type="ARBA" id="ARBA00039658"/>
    </source>
</evidence>
<evidence type="ECO:0000256" key="6">
    <source>
        <dbReference type="ARBA" id="ARBA00022918"/>
    </source>
</evidence>
<dbReference type="Pfam" id="PF00665">
    <property type="entry name" value="rve"/>
    <property type="match status" value="1"/>
</dbReference>
<dbReference type="InterPro" id="IPR043128">
    <property type="entry name" value="Rev_trsase/Diguanyl_cyclase"/>
</dbReference>
<dbReference type="InterPro" id="IPR043502">
    <property type="entry name" value="DNA/RNA_pol_sf"/>
</dbReference>
<dbReference type="EMBL" id="JAINUF010000003">
    <property type="protein sequence ID" value="KAJ8371210.1"/>
    <property type="molecule type" value="Genomic_DNA"/>
</dbReference>
<dbReference type="Pfam" id="PF17917">
    <property type="entry name" value="RT_RNaseH"/>
    <property type="match status" value="1"/>
</dbReference>
<keyword evidence="2" id="KW-0548">Nucleotidyltransferase</keyword>
<name>A0A9Q1G0N0_SYNKA</name>
<keyword evidence="3" id="KW-0540">Nuclease</keyword>
<dbReference type="OrthoDB" id="775972at2759"/>
<dbReference type="GO" id="GO:0016787">
    <property type="term" value="F:hydrolase activity"/>
    <property type="evidence" value="ECO:0007669"/>
    <property type="project" value="UniProtKB-KW"/>
</dbReference>
<evidence type="ECO:0000256" key="4">
    <source>
        <dbReference type="ARBA" id="ARBA00022759"/>
    </source>
</evidence>
<proteinExistence type="predicted"/>
<accession>A0A9Q1G0N0</accession>
<dbReference type="Proteomes" id="UP001152622">
    <property type="component" value="Chromosome 3"/>
</dbReference>
<feature type="domain" description="Integrase catalytic" evidence="8">
    <location>
        <begin position="546"/>
        <end position="710"/>
    </location>
</feature>
<dbReference type="GO" id="GO:0015074">
    <property type="term" value="P:DNA integration"/>
    <property type="evidence" value="ECO:0007669"/>
    <property type="project" value="InterPro"/>
</dbReference>
<protein>
    <recommendedName>
        <fullName evidence="7">Gypsy retrotransposon integrase-like protein 1</fullName>
    </recommendedName>
</protein>
<keyword evidence="6" id="KW-0695">RNA-directed DNA polymerase</keyword>
<evidence type="ECO:0000259" key="8">
    <source>
        <dbReference type="PROSITE" id="PS50994"/>
    </source>
</evidence>
<comment type="caution">
    <text evidence="9">The sequence shown here is derived from an EMBL/GenBank/DDBJ whole genome shotgun (WGS) entry which is preliminary data.</text>
</comment>
<evidence type="ECO:0000256" key="2">
    <source>
        <dbReference type="ARBA" id="ARBA00022695"/>
    </source>
</evidence>
<dbReference type="InterPro" id="IPR041373">
    <property type="entry name" value="RT_RNaseH"/>
</dbReference>
<dbReference type="Gene3D" id="3.30.70.270">
    <property type="match status" value="1"/>
</dbReference>
<evidence type="ECO:0000256" key="5">
    <source>
        <dbReference type="ARBA" id="ARBA00022801"/>
    </source>
</evidence>